<evidence type="ECO:0000313" key="2">
    <source>
        <dbReference type="Proteomes" id="UP000502196"/>
    </source>
</evidence>
<gene>
    <name evidence="1" type="ORF">COOX1_3540</name>
</gene>
<reference evidence="1 2" key="1">
    <citation type="submission" date="2020-04" db="EMBL/GenBank/DDBJ databases">
        <authorList>
            <person name="Hogendoorn C."/>
        </authorList>
    </citation>
    <scope>NUCLEOTIDE SEQUENCE [LARGE SCALE GENOMIC DNA]</scope>
    <source>
        <strain evidence="1">COOX1</strain>
    </source>
</reference>
<dbReference type="EMBL" id="LR792683">
    <property type="protein sequence ID" value="CAB3396294.1"/>
    <property type="molecule type" value="Genomic_DNA"/>
</dbReference>
<dbReference type="AlphaFoldDB" id="A0A6F9EJ25"/>
<evidence type="ECO:0000313" key="1">
    <source>
        <dbReference type="EMBL" id="CAB3396294.1"/>
    </source>
</evidence>
<sequence>MRDFPLSSPVNWLYNGDRCFDSGVSRVKQAELDEWAKQLAPELGESPARTRELVQAVYDGLARYNALESFPAETIRTTIRCHLKAFWPRFRTASGPGGRSISR</sequence>
<protein>
    <submittedName>
        <fullName evidence="1">Uncharacterized protein</fullName>
    </submittedName>
</protein>
<name>A0A6F9EJ25_9BACL</name>
<accession>A0A6F9EJ25</accession>
<dbReference type="Proteomes" id="UP000502196">
    <property type="component" value="Chromosome"/>
</dbReference>
<proteinExistence type="predicted"/>
<organism evidence="1 2">
    <name type="scientific">Kyrpidia spormannii</name>
    <dbReference type="NCBI Taxonomy" id="2055160"/>
    <lineage>
        <taxon>Bacteria</taxon>
        <taxon>Bacillati</taxon>
        <taxon>Bacillota</taxon>
        <taxon>Bacilli</taxon>
        <taxon>Bacillales</taxon>
        <taxon>Alicyclobacillaceae</taxon>
        <taxon>Kyrpidia</taxon>
    </lineage>
</organism>